<keyword evidence="3" id="KW-1185">Reference proteome</keyword>
<organism evidence="2 3">
    <name type="scientific">Natronogracilivirga saccharolytica</name>
    <dbReference type="NCBI Taxonomy" id="2812953"/>
    <lineage>
        <taxon>Bacteria</taxon>
        <taxon>Pseudomonadati</taxon>
        <taxon>Balneolota</taxon>
        <taxon>Balneolia</taxon>
        <taxon>Balneolales</taxon>
        <taxon>Cyclonatronaceae</taxon>
        <taxon>Natronogracilivirga</taxon>
    </lineage>
</organism>
<accession>A0A8J7UV30</accession>
<dbReference type="RefSeq" id="WP_210512209.1">
    <property type="nucleotide sequence ID" value="NZ_JAFIDN010000007.1"/>
</dbReference>
<dbReference type="Proteomes" id="UP000673975">
    <property type="component" value="Unassembled WGS sequence"/>
</dbReference>
<evidence type="ECO:0000313" key="3">
    <source>
        <dbReference type="Proteomes" id="UP000673975"/>
    </source>
</evidence>
<evidence type="ECO:0000313" key="2">
    <source>
        <dbReference type="EMBL" id="MBP3192995.1"/>
    </source>
</evidence>
<name>A0A8J7UV30_9BACT</name>
<comment type="caution">
    <text evidence="2">The sequence shown here is derived from an EMBL/GenBank/DDBJ whole genome shotgun (WGS) entry which is preliminary data.</text>
</comment>
<sequence length="494" mass="52489">MAYSKDNSSQNSGTRLRKKETNAGATAASSSFILSSTRGVANPVTDPGILDQQKIFAEALRQTSPIAAHGSRDAGQAATSLGNGTGLPNGLKPITCKQMVTNGKSLKSLIGGVNPCGKTAEVVAVHDYKVLHAGGDAQITNPPLKIAENVGDIRLSPDQASKKDLIFRFRTNDGMLITKQNGQVKTGSGAYISKKLVEMTKSPGYGKIGYVDARFVNEDGTPRIAKDAFTKHQALKLQKAKVRLRGIRELDSRSKQLHEDLQSYTTDELDPVTRSKLMQFREDIARAYQWKGVTTRMAGGMGLAAASAAVVSLITQAASDGEINGAEIGEAAIQGGLFGAGGVLADAGIYHICMTQNIPPESAKIIAQQGVGVGFCLLAIGMDIQSEVEAVQNGEISRADAMAGGSLKIALDLLPLVLSPLGLAGVPILVGAQLGGRWVITKVREADRNIRLEFHKNLEKAESLAIRLDHIDKMADVIRSECEETDRIFEAAMS</sequence>
<dbReference type="AlphaFoldDB" id="A0A8J7UV30"/>
<proteinExistence type="predicted"/>
<evidence type="ECO:0000256" key="1">
    <source>
        <dbReference type="SAM" id="MobiDB-lite"/>
    </source>
</evidence>
<feature type="region of interest" description="Disordered" evidence="1">
    <location>
        <begin position="1"/>
        <end position="23"/>
    </location>
</feature>
<gene>
    <name evidence="2" type="ORF">NATSA_10005</name>
</gene>
<dbReference type="EMBL" id="JAFIDN010000007">
    <property type="protein sequence ID" value="MBP3192995.1"/>
    <property type="molecule type" value="Genomic_DNA"/>
</dbReference>
<feature type="compositionally biased region" description="Polar residues" evidence="1">
    <location>
        <begin position="1"/>
        <end position="14"/>
    </location>
</feature>
<reference evidence="2" key="1">
    <citation type="submission" date="2021-02" db="EMBL/GenBank/DDBJ databases">
        <title>Natronogracilivirga saccharolytica gen. nov. sp. nov. a new anaerobic, haloalkiliphilic carbohydrate-fermenting bacterium from soda lake and proposing of Cyclonatronumiaceae fam. nov. in the phylum Balneolaeota.</title>
        <authorList>
            <person name="Zhilina T.N."/>
            <person name="Sorokin D.Y."/>
            <person name="Zavarzina D.G."/>
            <person name="Toshchakov S.V."/>
            <person name="Kublanov I.V."/>
        </authorList>
    </citation>
    <scope>NUCLEOTIDE SEQUENCE</scope>
    <source>
        <strain evidence="2">Z-1702</strain>
    </source>
</reference>
<protein>
    <submittedName>
        <fullName evidence="2">Uncharacterized protein</fullName>
    </submittedName>
</protein>